<evidence type="ECO:0000313" key="6">
    <source>
        <dbReference type="EMBL" id="CAH3126035.1"/>
    </source>
</evidence>
<keyword evidence="2" id="KW-0597">Phosphoprotein</keyword>
<reference evidence="6 7" key="1">
    <citation type="submission" date="2022-05" db="EMBL/GenBank/DDBJ databases">
        <authorList>
            <consortium name="Genoscope - CEA"/>
            <person name="William W."/>
        </authorList>
    </citation>
    <scope>NUCLEOTIDE SEQUENCE [LARGE SCALE GENOMIC DNA]</scope>
</reference>
<evidence type="ECO:0000313" key="7">
    <source>
        <dbReference type="Proteomes" id="UP001159428"/>
    </source>
</evidence>
<evidence type="ECO:0000256" key="3">
    <source>
        <dbReference type="SAM" id="MobiDB-lite"/>
    </source>
</evidence>
<dbReference type="PROSITE" id="PS50086">
    <property type="entry name" value="TBC_RABGAP"/>
    <property type="match status" value="1"/>
</dbReference>
<organism evidence="6 7">
    <name type="scientific">Pocillopora meandrina</name>
    <dbReference type="NCBI Taxonomy" id="46732"/>
    <lineage>
        <taxon>Eukaryota</taxon>
        <taxon>Metazoa</taxon>
        <taxon>Cnidaria</taxon>
        <taxon>Anthozoa</taxon>
        <taxon>Hexacorallia</taxon>
        <taxon>Scleractinia</taxon>
        <taxon>Astrocoeniina</taxon>
        <taxon>Pocilloporidae</taxon>
        <taxon>Pocillopora</taxon>
    </lineage>
</organism>
<feature type="compositionally biased region" description="Basic and acidic residues" evidence="3">
    <location>
        <begin position="320"/>
        <end position="333"/>
    </location>
</feature>
<feature type="compositionally biased region" description="Low complexity" evidence="3">
    <location>
        <begin position="670"/>
        <end position="689"/>
    </location>
</feature>
<evidence type="ECO:0000259" key="4">
    <source>
        <dbReference type="PROSITE" id="PS01179"/>
    </source>
</evidence>
<dbReference type="GO" id="GO:0005096">
    <property type="term" value="F:GTPase activator activity"/>
    <property type="evidence" value="ECO:0007669"/>
    <property type="project" value="UniProtKB-KW"/>
</dbReference>
<protein>
    <recommendedName>
        <fullName evidence="8">TBC1 domain family member 1</fullName>
    </recommendedName>
</protein>
<dbReference type="PROSITE" id="PS01179">
    <property type="entry name" value="PID"/>
    <property type="match status" value="2"/>
</dbReference>
<feature type="compositionally biased region" description="Polar residues" evidence="3">
    <location>
        <begin position="54"/>
        <end position="68"/>
    </location>
</feature>
<feature type="region of interest" description="Disordered" evidence="3">
    <location>
        <begin position="607"/>
        <end position="697"/>
    </location>
</feature>
<keyword evidence="7" id="KW-1185">Reference proteome</keyword>
<feature type="compositionally biased region" description="Polar residues" evidence="3">
    <location>
        <begin position="25"/>
        <end position="40"/>
    </location>
</feature>
<dbReference type="InterPro" id="IPR006020">
    <property type="entry name" value="PTB/PI_dom"/>
</dbReference>
<evidence type="ECO:0000256" key="2">
    <source>
        <dbReference type="ARBA" id="ARBA00022553"/>
    </source>
</evidence>
<dbReference type="InterPro" id="IPR000195">
    <property type="entry name" value="Rab-GAP-TBC_dom"/>
</dbReference>
<dbReference type="SUPFAM" id="SSF50729">
    <property type="entry name" value="PH domain-like"/>
    <property type="match status" value="2"/>
</dbReference>
<dbReference type="InterPro" id="IPR035969">
    <property type="entry name" value="Rab-GAP_TBC_sf"/>
</dbReference>
<proteinExistence type="predicted"/>
<dbReference type="FunFam" id="1.10.8.270:FF:000001">
    <property type="entry name" value="TBC1 domain family member 1"/>
    <property type="match status" value="1"/>
</dbReference>
<dbReference type="SUPFAM" id="SSF47923">
    <property type="entry name" value="Ypt/Rab-GAP domain of gyp1p"/>
    <property type="match status" value="2"/>
</dbReference>
<dbReference type="SMART" id="SM00164">
    <property type="entry name" value="TBC"/>
    <property type="match status" value="1"/>
</dbReference>
<feature type="region of interest" description="Disordered" evidence="3">
    <location>
        <begin position="193"/>
        <end position="224"/>
    </location>
</feature>
<evidence type="ECO:0008006" key="8">
    <source>
        <dbReference type="Google" id="ProtNLM"/>
    </source>
</evidence>
<dbReference type="EMBL" id="CALNXJ010000021">
    <property type="protein sequence ID" value="CAH3126035.1"/>
    <property type="molecule type" value="Genomic_DNA"/>
</dbReference>
<feature type="domain" description="Rab-GAP TBC" evidence="5">
    <location>
        <begin position="825"/>
        <end position="1019"/>
    </location>
</feature>
<feature type="region of interest" description="Disordered" evidence="3">
    <location>
        <begin position="1202"/>
        <end position="1274"/>
    </location>
</feature>
<feature type="region of interest" description="Disordered" evidence="3">
    <location>
        <begin position="1"/>
        <end position="68"/>
    </location>
</feature>
<dbReference type="SMART" id="SM00462">
    <property type="entry name" value="PTB"/>
    <property type="match status" value="2"/>
</dbReference>
<feature type="compositionally biased region" description="Polar residues" evidence="3">
    <location>
        <begin position="630"/>
        <end position="643"/>
    </location>
</feature>
<comment type="caution">
    <text evidence="6">The sequence shown here is derived from an EMBL/GenBank/DDBJ whole genome shotgun (WGS) entry which is preliminary data.</text>
</comment>
<dbReference type="Gene3D" id="2.30.29.30">
    <property type="entry name" value="Pleckstrin-homology domain (PH domain)/Phosphotyrosine-binding domain (PTB)"/>
    <property type="match status" value="2"/>
</dbReference>
<feature type="compositionally biased region" description="Polar residues" evidence="3">
    <location>
        <begin position="1205"/>
        <end position="1224"/>
    </location>
</feature>
<dbReference type="Gene3D" id="1.10.472.80">
    <property type="entry name" value="Ypt/Rab-GAP domain of gyp1p, domain 3"/>
    <property type="match status" value="1"/>
</dbReference>
<dbReference type="InterPro" id="IPR021785">
    <property type="entry name" value="DUF3350"/>
</dbReference>
<feature type="compositionally biased region" description="Low complexity" evidence="3">
    <location>
        <begin position="209"/>
        <end position="224"/>
    </location>
</feature>
<dbReference type="Pfam" id="PF11830">
    <property type="entry name" value="DUF3350"/>
    <property type="match status" value="1"/>
</dbReference>
<feature type="compositionally biased region" description="Basic and acidic residues" evidence="3">
    <location>
        <begin position="1"/>
        <end position="18"/>
    </location>
</feature>
<keyword evidence="1" id="KW-0343">GTPase activation</keyword>
<evidence type="ECO:0000259" key="5">
    <source>
        <dbReference type="PROSITE" id="PS50086"/>
    </source>
</evidence>
<dbReference type="Gene3D" id="1.10.8.270">
    <property type="entry name" value="putative rabgap domain of human tbc1 domain family member 14 like domains"/>
    <property type="match status" value="1"/>
</dbReference>
<feature type="compositionally biased region" description="Polar residues" evidence="3">
    <location>
        <begin position="358"/>
        <end position="371"/>
    </location>
</feature>
<dbReference type="Gene3D" id="1.10.10.2750">
    <property type="match status" value="1"/>
</dbReference>
<dbReference type="CDD" id="cd00934">
    <property type="entry name" value="PTB"/>
    <property type="match status" value="1"/>
</dbReference>
<dbReference type="InterPro" id="IPR050302">
    <property type="entry name" value="Rab_GAP_TBC_domain"/>
</dbReference>
<feature type="compositionally biased region" description="Acidic residues" evidence="3">
    <location>
        <begin position="1239"/>
        <end position="1249"/>
    </location>
</feature>
<feature type="region of interest" description="Disordered" evidence="3">
    <location>
        <begin position="320"/>
        <end position="383"/>
    </location>
</feature>
<feature type="compositionally biased region" description="Basic and acidic residues" evidence="3">
    <location>
        <begin position="298"/>
        <end position="314"/>
    </location>
</feature>
<feature type="domain" description="PID" evidence="4">
    <location>
        <begin position="77"/>
        <end position="167"/>
    </location>
</feature>
<dbReference type="Pfam" id="PF00640">
    <property type="entry name" value="PID"/>
    <property type="match status" value="1"/>
</dbReference>
<feature type="region of interest" description="Disordered" evidence="3">
    <location>
        <begin position="295"/>
        <end position="314"/>
    </location>
</feature>
<dbReference type="Pfam" id="PF00566">
    <property type="entry name" value="RabGAP-TBC"/>
    <property type="match status" value="1"/>
</dbReference>
<dbReference type="AlphaFoldDB" id="A0AAU9WTW7"/>
<dbReference type="PANTHER" id="PTHR47219:SF16">
    <property type="entry name" value="GTPASE ACTIVATING PROTEIN"/>
    <property type="match status" value="1"/>
</dbReference>
<feature type="domain" description="PID" evidence="4">
    <location>
        <begin position="396"/>
        <end position="474"/>
    </location>
</feature>
<dbReference type="PANTHER" id="PTHR47219">
    <property type="entry name" value="RAB GTPASE-ACTIVATING PROTEIN 1-LIKE"/>
    <property type="match status" value="1"/>
</dbReference>
<dbReference type="FunFam" id="1.10.10.2750:FF:000002">
    <property type="entry name" value="TBC1 domain family member 4"/>
    <property type="match status" value="1"/>
</dbReference>
<sequence length="1274" mass="143133">MDAELTGKKESGDADQDRFRRRSKTTPPASNQFAMSNSLDSRVGSFEEADSGDKSCTPTTDELQQSGNRQQYDVPASFRFVYLGSSVLDKRYTQHMLPWVIAEIRRKNERNQIDLNVKEMTVEAVDCSAASTLFQHKVQTITRCARSVDKKCFAYLTKIPDDVSSCHCYVFEAVEISSITGFFHSIRDAARQVAEQPESNVTTDKENSSNEPANPNSNGSPTNSTEITEAQAVIFPLWYVGRVMVSHRQAPPNLVDDLVDRFDKTKGMTELEKQLSVQKSEEREGFSNTVSVNASVENHSKEHPALSKAKSLDHERILGGKSSCEDKAPEGSKHPPLIKMNSLNGRPRSASDGDKTKNSYPTRSQDSPQNQHHAKTHSRKTSFSGVGENRNILFKISIHSIACLSAASRVLLMERRLREVSFCQQGTKSPEHFGFICHELKTGQYYCYVFKGRSEQLVDEVMQSLRQAFNSAWQAAGPTSVCDMCPLHQLHQLCVQLEGRGPRNQYDILQKHRINLSDDEMSQFTEQFKAESPSTMNEEIEVIMAIFRAMYEKRQLQHTHIGQGQPYQKDKGPVSPNLLQKAKKSLTSSFESFMSKRARARTVMSEECSGMERCEPTKQSPGLQRKRSMTLDSTPSNYNITTPPMSPLKELSGKKEEVFTSTPRKLIRQTATGETSPTTTTPPNTPTKTPGRHRRLSKTNSYGYRQTIFHSVVTPSKKESTSADPELGIPQSASWAEMVGRKKSSQELRALWRKAIMEQILLIRMERENNSLQVNQNVIEANMLKLSYNEVPPCSDAAAATWNKILENGDEAVDLKTLTEAVKAGVPKAKRGEIWVFLAKQHDLHSPPEKEQQWMEKTYHDIKEGSTCHQHSIFIDLGRTFPNHPYFAPPLGHGQLCLFNILKAYSILDEEVGYCQGLSFVAGILLMHMKEEDAYDILRFMMYTLGVRKQYKPDMQDLQTQFYMLSRLLHDYYKPVYEFLLELEITPTLYAAPWFLTLFASHFPVGFVARVLDMMFLQGMEVVFKVILLLLGSCQVELLESDGLEGAVEVMKTSLAPFAEQNVEWLVSQVLSFDISKDLESYEVEYCVLKEEDLSVASFEDIESERVESLEAELTIKTKQIQILSEQLTCARNTVHSLESTINTMQINQGELKGIIRSLRAENESLTRNFEKLKAQVLSNGDLAPGVETADPAEDQALTIAGDSSEGSTIKPTNSTETNASSNEENTDSFEHIGSGNDLTDDEADSDEFMEGKRGCGNGSPPLSDKCEDLVVSR</sequence>
<feature type="compositionally biased region" description="Basic and acidic residues" evidence="3">
    <location>
        <begin position="1265"/>
        <end position="1274"/>
    </location>
</feature>
<dbReference type="InterPro" id="IPR011993">
    <property type="entry name" value="PH-like_dom_sf"/>
</dbReference>
<name>A0AAU9WTW7_9CNID</name>
<dbReference type="Proteomes" id="UP001159428">
    <property type="component" value="Unassembled WGS sequence"/>
</dbReference>
<accession>A0AAU9WTW7</accession>
<evidence type="ECO:0000256" key="1">
    <source>
        <dbReference type="ARBA" id="ARBA00022468"/>
    </source>
</evidence>
<gene>
    <name evidence="6" type="ORF">PMEA_00011878</name>
</gene>